<dbReference type="EMBL" id="MU277481">
    <property type="protein sequence ID" value="KAI0054360.1"/>
    <property type="molecule type" value="Genomic_DNA"/>
</dbReference>
<reference evidence="1" key="2">
    <citation type="journal article" date="2022" name="New Phytol.">
        <title>Evolutionary transition to the ectomycorrhizal habit in the genomes of a hyperdiverse lineage of mushroom-forming fungi.</title>
        <authorList>
            <person name="Looney B."/>
            <person name="Miyauchi S."/>
            <person name="Morin E."/>
            <person name="Drula E."/>
            <person name="Courty P.E."/>
            <person name="Kohler A."/>
            <person name="Kuo A."/>
            <person name="LaButti K."/>
            <person name="Pangilinan J."/>
            <person name="Lipzen A."/>
            <person name="Riley R."/>
            <person name="Andreopoulos W."/>
            <person name="He G."/>
            <person name="Johnson J."/>
            <person name="Nolan M."/>
            <person name="Tritt A."/>
            <person name="Barry K.W."/>
            <person name="Grigoriev I.V."/>
            <person name="Nagy L.G."/>
            <person name="Hibbett D."/>
            <person name="Henrissat B."/>
            <person name="Matheny P.B."/>
            <person name="Labbe J."/>
            <person name="Martin F.M."/>
        </authorList>
    </citation>
    <scope>NUCLEOTIDE SEQUENCE</scope>
    <source>
        <strain evidence="1">HHB10654</strain>
    </source>
</reference>
<dbReference type="Proteomes" id="UP000814140">
    <property type="component" value="Unassembled WGS sequence"/>
</dbReference>
<evidence type="ECO:0000313" key="2">
    <source>
        <dbReference type="Proteomes" id="UP000814140"/>
    </source>
</evidence>
<evidence type="ECO:0000313" key="1">
    <source>
        <dbReference type="EMBL" id="KAI0054360.1"/>
    </source>
</evidence>
<reference evidence="1" key="1">
    <citation type="submission" date="2021-03" db="EMBL/GenBank/DDBJ databases">
        <authorList>
            <consortium name="DOE Joint Genome Institute"/>
            <person name="Ahrendt S."/>
            <person name="Looney B.P."/>
            <person name="Miyauchi S."/>
            <person name="Morin E."/>
            <person name="Drula E."/>
            <person name="Courty P.E."/>
            <person name="Chicoki N."/>
            <person name="Fauchery L."/>
            <person name="Kohler A."/>
            <person name="Kuo A."/>
            <person name="Labutti K."/>
            <person name="Pangilinan J."/>
            <person name="Lipzen A."/>
            <person name="Riley R."/>
            <person name="Andreopoulos W."/>
            <person name="He G."/>
            <person name="Johnson J."/>
            <person name="Barry K.W."/>
            <person name="Grigoriev I.V."/>
            <person name="Nagy L."/>
            <person name="Hibbett D."/>
            <person name="Henrissat B."/>
            <person name="Matheny P.B."/>
            <person name="Labbe J."/>
            <person name="Martin F."/>
        </authorList>
    </citation>
    <scope>NUCLEOTIDE SEQUENCE</scope>
    <source>
        <strain evidence="1">HHB10654</strain>
    </source>
</reference>
<keyword evidence="2" id="KW-1185">Reference proteome</keyword>
<organism evidence="1 2">
    <name type="scientific">Artomyces pyxidatus</name>
    <dbReference type="NCBI Taxonomy" id="48021"/>
    <lineage>
        <taxon>Eukaryota</taxon>
        <taxon>Fungi</taxon>
        <taxon>Dikarya</taxon>
        <taxon>Basidiomycota</taxon>
        <taxon>Agaricomycotina</taxon>
        <taxon>Agaricomycetes</taxon>
        <taxon>Russulales</taxon>
        <taxon>Auriscalpiaceae</taxon>
        <taxon>Artomyces</taxon>
    </lineage>
</organism>
<accession>A0ACB8SEI1</accession>
<sequence>MASSWRLGGTALTLGNLYRAELGKRALVDHPVARAEVWYCRARPRRAWDGIISPPMAKAIREYLLSFIALMYISVSSQLLPMIKTLQRGAPSTAGHDGFF</sequence>
<name>A0ACB8SEI1_9AGAM</name>
<gene>
    <name evidence="1" type="ORF">BV25DRAFT_1922755</name>
</gene>
<proteinExistence type="predicted"/>
<protein>
    <submittedName>
        <fullName evidence="1">Uncharacterized protein</fullName>
    </submittedName>
</protein>
<comment type="caution">
    <text evidence="1">The sequence shown here is derived from an EMBL/GenBank/DDBJ whole genome shotgun (WGS) entry which is preliminary data.</text>
</comment>